<evidence type="ECO:0000259" key="3">
    <source>
        <dbReference type="PROSITE" id="PS50878"/>
    </source>
</evidence>
<dbReference type="FunFam" id="3.30.70.270:FF:000063">
    <property type="entry name" value="Zinc knuckle domaincontaining protein"/>
    <property type="match status" value="1"/>
</dbReference>
<feature type="domain" description="Reverse transcriptase" evidence="3">
    <location>
        <begin position="273"/>
        <end position="452"/>
    </location>
</feature>
<dbReference type="PANTHER" id="PTHR24559:SF440">
    <property type="entry name" value="RIBONUCLEASE H"/>
    <property type="match status" value="1"/>
</dbReference>
<dbReference type="Gene3D" id="2.40.70.10">
    <property type="entry name" value="Acid Proteases"/>
    <property type="match status" value="1"/>
</dbReference>
<evidence type="ECO:0000256" key="2">
    <source>
        <dbReference type="SAM" id="MobiDB-lite"/>
    </source>
</evidence>
<evidence type="ECO:0000313" key="5">
    <source>
        <dbReference type="EMBL" id="KAF7173953.1"/>
    </source>
</evidence>
<reference evidence="5" key="1">
    <citation type="submission" date="2020-06" db="EMBL/GenBank/DDBJ databases">
        <title>Draft genome sequences of strains closely related to Aspergillus parafelis and Aspergillus hiratsukae.</title>
        <authorList>
            <person name="Dos Santos R.A.C."/>
            <person name="Rivero-Menendez O."/>
            <person name="Steenwyk J.L."/>
            <person name="Mead M.E."/>
            <person name="Goldman G.H."/>
            <person name="Alastruey-Izquierdo A."/>
            <person name="Rokas A."/>
        </authorList>
    </citation>
    <scope>NUCLEOTIDE SEQUENCE</scope>
    <source>
        <strain evidence="4">CNM-CM5793</strain>
        <strain evidence="5">CNM-CM6106</strain>
    </source>
</reference>
<dbReference type="Proteomes" id="UP000630445">
    <property type="component" value="Unassembled WGS sequence"/>
</dbReference>
<dbReference type="PANTHER" id="PTHR24559">
    <property type="entry name" value="TRANSPOSON TY3-I GAG-POL POLYPROTEIN"/>
    <property type="match status" value="1"/>
</dbReference>
<dbReference type="InterPro" id="IPR021109">
    <property type="entry name" value="Peptidase_aspartic_dom_sf"/>
</dbReference>
<evidence type="ECO:0000313" key="6">
    <source>
        <dbReference type="Proteomes" id="UP000630445"/>
    </source>
</evidence>
<dbReference type="CDD" id="cd00303">
    <property type="entry name" value="retropepsin_like"/>
    <property type="match status" value="1"/>
</dbReference>
<sequence>MVDSGATGNYMHPRFKDQLKILGIKKAQPEPILGLNGENLGTHLLTDESGPVTMIVMGHIERINFDIVPLGRYDVVLGIPWLRNHNPRINWKTGSLQFTNCNCPREDRIQGETGTLRRARSKENDESNAKRFRGKPGTQKQQKTVIATTVLAAVAPLQRQLLVDQMGWAPMDDDEYVTTLFPEEIPESSTDEGHRSEGSRELAATSTDQDSLPEEHEQYRGLFKRSAQCTLPAHGKHDHHIPIQEGKTLACRKLYQMSEKESAALKAYIDEQLSLGKIRPSTSPAGHGVLFVPKKDGGLRLCMDYRPLNAITIKDRYPLPLIHEIQDRIRGTQWFTKLDITDAYNHIRIAEGEEWKTAFRTKYGHFEYLVMPFGLTNAPASFQRFIDEVLRKYLHLFVIAYLDDILVFSKDKNEHIEHVNKVLKELQENNIRLKLLKCEFHVQETEFLGHWISTSGIHVEQNKVRAIRDWPQPKNVKGLQQFIGLINYYRRFITGYAKVMQPLFALLKKEAKFEWQGEHEEAKKSNTESRMHQFLCSMIQKRKQPSKPTHQTMRSG</sequence>
<name>A0A8H6V0E8_9EURO</name>
<feature type="region of interest" description="Disordered" evidence="2">
    <location>
        <begin position="108"/>
        <end position="142"/>
    </location>
</feature>
<dbReference type="CDD" id="cd01647">
    <property type="entry name" value="RT_LTR"/>
    <property type="match status" value="1"/>
</dbReference>
<dbReference type="OrthoDB" id="4499277at2759"/>
<feature type="compositionally biased region" description="Basic and acidic residues" evidence="2">
    <location>
        <begin position="191"/>
        <end position="200"/>
    </location>
</feature>
<evidence type="ECO:0000313" key="4">
    <source>
        <dbReference type="EMBL" id="KAF7137056.1"/>
    </source>
</evidence>
<dbReference type="SUPFAM" id="SSF56672">
    <property type="entry name" value="DNA/RNA polymerases"/>
    <property type="match status" value="1"/>
</dbReference>
<keyword evidence="6" id="KW-1185">Reference proteome</keyword>
<evidence type="ECO:0000313" key="7">
    <source>
        <dbReference type="Proteomes" id="UP000662466"/>
    </source>
</evidence>
<comment type="caution">
    <text evidence="5">The sequence shown here is derived from an EMBL/GenBank/DDBJ whole genome shotgun (WGS) entry which is preliminary data.</text>
</comment>
<accession>A0A8H6V0E8</accession>
<dbReference type="Gene3D" id="3.10.10.10">
    <property type="entry name" value="HIV Type 1 Reverse Transcriptase, subunit A, domain 1"/>
    <property type="match status" value="1"/>
</dbReference>
<feature type="region of interest" description="Disordered" evidence="2">
    <location>
        <begin position="186"/>
        <end position="218"/>
    </location>
</feature>
<dbReference type="Proteomes" id="UP000662466">
    <property type="component" value="Unassembled WGS sequence"/>
</dbReference>
<dbReference type="Gene3D" id="3.30.70.270">
    <property type="match status" value="2"/>
</dbReference>
<gene>
    <name evidence="4" type="ORF">CNMCM5793_006907</name>
    <name evidence="5" type="ORF">CNMCM6106_008028</name>
</gene>
<dbReference type="EMBL" id="JACBAD010001647">
    <property type="protein sequence ID" value="KAF7137056.1"/>
    <property type="molecule type" value="Genomic_DNA"/>
</dbReference>
<dbReference type="PROSITE" id="PS50878">
    <property type="entry name" value="RT_POL"/>
    <property type="match status" value="1"/>
</dbReference>
<feature type="coiled-coil region" evidence="1">
    <location>
        <begin position="409"/>
        <end position="436"/>
    </location>
</feature>
<organism evidence="5 7">
    <name type="scientific">Aspergillus hiratsukae</name>
    <dbReference type="NCBI Taxonomy" id="1194566"/>
    <lineage>
        <taxon>Eukaryota</taxon>
        <taxon>Fungi</taxon>
        <taxon>Dikarya</taxon>
        <taxon>Ascomycota</taxon>
        <taxon>Pezizomycotina</taxon>
        <taxon>Eurotiomycetes</taxon>
        <taxon>Eurotiomycetidae</taxon>
        <taxon>Eurotiales</taxon>
        <taxon>Aspergillaceae</taxon>
        <taxon>Aspergillus</taxon>
        <taxon>Aspergillus subgen. Fumigati</taxon>
    </lineage>
</organism>
<dbReference type="Pfam" id="PF00078">
    <property type="entry name" value="RVT_1"/>
    <property type="match status" value="1"/>
</dbReference>
<protein>
    <recommendedName>
        <fullName evidence="3">Reverse transcriptase domain-containing protein</fullName>
    </recommendedName>
</protein>
<dbReference type="InterPro" id="IPR053134">
    <property type="entry name" value="RNA-dir_DNA_polymerase"/>
</dbReference>
<dbReference type="InterPro" id="IPR043502">
    <property type="entry name" value="DNA/RNA_pol_sf"/>
</dbReference>
<dbReference type="EMBL" id="JACBAF010001692">
    <property type="protein sequence ID" value="KAF7173953.1"/>
    <property type="molecule type" value="Genomic_DNA"/>
</dbReference>
<dbReference type="AlphaFoldDB" id="A0A8H6V0E8"/>
<dbReference type="InterPro" id="IPR043128">
    <property type="entry name" value="Rev_trsase/Diguanyl_cyclase"/>
</dbReference>
<keyword evidence="1" id="KW-0175">Coiled coil</keyword>
<proteinExistence type="predicted"/>
<dbReference type="InterPro" id="IPR000477">
    <property type="entry name" value="RT_dom"/>
</dbReference>
<evidence type="ECO:0000256" key="1">
    <source>
        <dbReference type="SAM" id="Coils"/>
    </source>
</evidence>